<feature type="transmembrane region" description="Helical" evidence="8">
    <location>
        <begin position="464"/>
        <end position="486"/>
    </location>
</feature>
<dbReference type="GO" id="GO:0005886">
    <property type="term" value="C:plasma membrane"/>
    <property type="evidence" value="ECO:0007669"/>
    <property type="project" value="UniProtKB-SubCell"/>
</dbReference>
<dbReference type="PANTHER" id="PTHR38686:SF1">
    <property type="entry name" value="APOLIPOPROTEIN N-ACYLTRANSFERASE"/>
    <property type="match status" value="1"/>
</dbReference>
<evidence type="ECO:0000256" key="3">
    <source>
        <dbReference type="ARBA" id="ARBA00022679"/>
    </source>
</evidence>
<evidence type="ECO:0000256" key="6">
    <source>
        <dbReference type="ARBA" id="ARBA00023136"/>
    </source>
</evidence>
<keyword evidence="3 8" id="KW-0808">Transferase</keyword>
<sequence>MRRWAVRGLALPSGCLLALAYPAAGAWWLGWVGLVPLVLLSGRAGSYGEAAWRSSLAAVGFFLTLFHWVLPHVGVLALVMGAVAGVVWVPFGLASYRLLREPSAARVATAAVVLPSVWVSVEALRSWEHLGGAWGLLGLTQWQVRPVLAVASLGGVWLLGFVLVAVNVGLAAMVLPGTGRAARLLGGGLAVVFAAFAVGYGLLRPDPVTTGSVRVVGVQPGVVHGADDRVAAHLDLTRGAAGRGQDVVVWGQSSMPFDPARRPDTVALLRQVAATVGSDVLVNVDARATDGRIRKTTQQYGPGGLVSTYEKRRLVPFGEYVPLRPLLGELLQDTGIAEEDRAPGEAPAILRTGGARVGPLISYESIFPDLRRELVRLGADVTVVQGSLTSFHGTWAQPQQASAEAVRAVESGRSAVLVELSGTSAVFDARGERLAWVPPDEHGIFVVDVPLYEETTPYVRWGDWVPITAGAITATGIVLLVVLALLDPRSSSVSRRWRGSRR</sequence>
<comment type="similarity">
    <text evidence="8">Belongs to the CN hydrolase family. Apolipoprotein N-acyltransferase subfamily.</text>
</comment>
<comment type="function">
    <text evidence="8">Catalyzes the phospholipid dependent N-acylation of the N-terminal cysteine of apolipoprotein, the last step in lipoprotein maturation.</text>
</comment>
<dbReference type="CDD" id="cd07571">
    <property type="entry name" value="ALP_N-acyl_transferase"/>
    <property type="match status" value="1"/>
</dbReference>
<dbReference type="Proteomes" id="UP000198727">
    <property type="component" value="Unassembled WGS sequence"/>
</dbReference>
<dbReference type="InterPro" id="IPR004563">
    <property type="entry name" value="Apolipo_AcylTrfase"/>
</dbReference>
<evidence type="ECO:0000256" key="8">
    <source>
        <dbReference type="HAMAP-Rule" id="MF_01148"/>
    </source>
</evidence>
<feature type="transmembrane region" description="Helical" evidence="8">
    <location>
        <begin position="147"/>
        <end position="172"/>
    </location>
</feature>
<protein>
    <recommendedName>
        <fullName evidence="8">Apolipoprotein N-acyltransferase</fullName>
        <shortName evidence="8">ALP N-acyltransferase</shortName>
        <ecNumber evidence="8">2.3.1.269</ecNumber>
    </recommendedName>
</protein>
<evidence type="ECO:0000256" key="5">
    <source>
        <dbReference type="ARBA" id="ARBA00022989"/>
    </source>
</evidence>
<gene>
    <name evidence="8" type="primary">lnt</name>
    <name evidence="10" type="ORF">SAMN05421810_11531</name>
</gene>
<feature type="transmembrane region" description="Helical" evidence="8">
    <location>
        <begin position="75"/>
        <end position="95"/>
    </location>
</feature>
<dbReference type="AlphaFoldDB" id="A0A1I6AWD1"/>
<evidence type="ECO:0000259" key="9">
    <source>
        <dbReference type="PROSITE" id="PS50263"/>
    </source>
</evidence>
<dbReference type="InterPro" id="IPR003010">
    <property type="entry name" value="C-N_Hydrolase"/>
</dbReference>
<dbReference type="Gene3D" id="3.60.110.10">
    <property type="entry name" value="Carbon-nitrogen hydrolase"/>
    <property type="match status" value="1"/>
</dbReference>
<dbReference type="GO" id="GO:0042158">
    <property type="term" value="P:lipoprotein biosynthetic process"/>
    <property type="evidence" value="ECO:0007669"/>
    <property type="project" value="UniProtKB-UniRule"/>
</dbReference>
<dbReference type="PROSITE" id="PS50263">
    <property type="entry name" value="CN_HYDROLASE"/>
    <property type="match status" value="1"/>
</dbReference>
<feature type="domain" description="CN hydrolase" evidence="9">
    <location>
        <begin position="213"/>
        <end position="451"/>
    </location>
</feature>
<dbReference type="PANTHER" id="PTHR38686">
    <property type="entry name" value="APOLIPOPROTEIN N-ACYLTRANSFERASE"/>
    <property type="match status" value="1"/>
</dbReference>
<dbReference type="NCBIfam" id="TIGR00546">
    <property type="entry name" value="lnt"/>
    <property type="match status" value="1"/>
</dbReference>
<dbReference type="Pfam" id="PF20154">
    <property type="entry name" value="LNT_N"/>
    <property type="match status" value="1"/>
</dbReference>
<feature type="transmembrane region" description="Helical" evidence="8">
    <location>
        <begin position="51"/>
        <end position="69"/>
    </location>
</feature>
<feature type="transmembrane region" description="Helical" evidence="8">
    <location>
        <begin position="184"/>
        <end position="203"/>
    </location>
</feature>
<keyword evidence="6 8" id="KW-0472">Membrane</keyword>
<evidence type="ECO:0000256" key="1">
    <source>
        <dbReference type="ARBA" id="ARBA00004651"/>
    </source>
</evidence>
<name>A0A1I6AWD1_9PSEU</name>
<evidence type="ECO:0000256" key="4">
    <source>
        <dbReference type="ARBA" id="ARBA00022692"/>
    </source>
</evidence>
<comment type="subcellular location">
    <subcellularLocation>
        <location evidence="1 8">Cell membrane</location>
        <topology evidence="1 8">Multi-pass membrane protein</topology>
    </subcellularLocation>
</comment>
<dbReference type="HAMAP" id="MF_01148">
    <property type="entry name" value="Lnt"/>
    <property type="match status" value="1"/>
</dbReference>
<keyword evidence="10" id="KW-0449">Lipoprotein</keyword>
<reference evidence="11" key="1">
    <citation type="submission" date="2016-10" db="EMBL/GenBank/DDBJ databases">
        <authorList>
            <person name="Varghese N."/>
            <person name="Submissions S."/>
        </authorList>
    </citation>
    <scope>NUCLEOTIDE SEQUENCE [LARGE SCALE GENOMIC DNA]</scope>
    <source>
        <strain evidence="11">CGMCC 4.5579</strain>
    </source>
</reference>
<dbReference type="InterPro" id="IPR036526">
    <property type="entry name" value="C-N_Hydrolase_sf"/>
</dbReference>
<comment type="catalytic activity">
    <reaction evidence="8">
        <text>N-terminal S-1,2-diacyl-sn-glyceryl-L-cysteinyl-[lipoprotein] + a glycerophospholipid = N-acyl-S-1,2-diacyl-sn-glyceryl-L-cysteinyl-[lipoprotein] + a 2-acyl-sn-glycero-3-phospholipid + H(+)</text>
        <dbReference type="Rhea" id="RHEA:48228"/>
        <dbReference type="Rhea" id="RHEA-COMP:14681"/>
        <dbReference type="Rhea" id="RHEA-COMP:14684"/>
        <dbReference type="ChEBI" id="CHEBI:15378"/>
        <dbReference type="ChEBI" id="CHEBI:136912"/>
        <dbReference type="ChEBI" id="CHEBI:140656"/>
        <dbReference type="ChEBI" id="CHEBI:140657"/>
        <dbReference type="ChEBI" id="CHEBI:140660"/>
        <dbReference type="EC" id="2.3.1.269"/>
    </reaction>
</comment>
<evidence type="ECO:0000256" key="2">
    <source>
        <dbReference type="ARBA" id="ARBA00022475"/>
    </source>
</evidence>
<dbReference type="OrthoDB" id="9804277at2"/>
<dbReference type="Pfam" id="PF00795">
    <property type="entry name" value="CN_hydrolase"/>
    <property type="match status" value="1"/>
</dbReference>
<keyword evidence="7 8" id="KW-0012">Acyltransferase</keyword>
<dbReference type="UniPathway" id="UPA00666"/>
<dbReference type="GO" id="GO:0016410">
    <property type="term" value="F:N-acyltransferase activity"/>
    <property type="evidence" value="ECO:0007669"/>
    <property type="project" value="UniProtKB-UniRule"/>
</dbReference>
<proteinExistence type="inferred from homology"/>
<keyword evidence="2 8" id="KW-1003">Cell membrane</keyword>
<evidence type="ECO:0000313" key="11">
    <source>
        <dbReference type="Proteomes" id="UP000198727"/>
    </source>
</evidence>
<dbReference type="SUPFAM" id="SSF56317">
    <property type="entry name" value="Carbon-nitrogen hydrolase"/>
    <property type="match status" value="1"/>
</dbReference>
<keyword evidence="5 8" id="KW-1133">Transmembrane helix</keyword>
<accession>A0A1I6AWD1</accession>
<dbReference type="InterPro" id="IPR045378">
    <property type="entry name" value="LNT_N"/>
</dbReference>
<organism evidence="10 11">
    <name type="scientific">Amycolatopsis arida</name>
    <dbReference type="NCBI Taxonomy" id="587909"/>
    <lineage>
        <taxon>Bacteria</taxon>
        <taxon>Bacillati</taxon>
        <taxon>Actinomycetota</taxon>
        <taxon>Actinomycetes</taxon>
        <taxon>Pseudonocardiales</taxon>
        <taxon>Pseudonocardiaceae</taxon>
        <taxon>Amycolatopsis</taxon>
    </lineage>
</organism>
<dbReference type="EMBL" id="FOWW01000015">
    <property type="protein sequence ID" value="SFQ73010.1"/>
    <property type="molecule type" value="Genomic_DNA"/>
</dbReference>
<comment type="pathway">
    <text evidence="8">Protein modification; lipoprotein biosynthesis (N-acyl transfer).</text>
</comment>
<dbReference type="EC" id="2.3.1.269" evidence="8"/>
<keyword evidence="4 8" id="KW-0812">Transmembrane</keyword>
<feature type="transmembrane region" description="Helical" evidence="8">
    <location>
        <begin position="20"/>
        <end position="39"/>
    </location>
</feature>
<keyword evidence="11" id="KW-1185">Reference proteome</keyword>
<dbReference type="STRING" id="587909.SAMN05421810_11531"/>
<evidence type="ECO:0000256" key="7">
    <source>
        <dbReference type="ARBA" id="ARBA00023315"/>
    </source>
</evidence>
<evidence type="ECO:0000313" key="10">
    <source>
        <dbReference type="EMBL" id="SFQ73010.1"/>
    </source>
</evidence>